<evidence type="ECO:0000313" key="3">
    <source>
        <dbReference type="EMBL" id="MCS0584317.1"/>
    </source>
</evidence>
<dbReference type="Pfam" id="PF12779">
    <property type="entry name" value="WXXGXW"/>
    <property type="match status" value="1"/>
</dbReference>
<comment type="caution">
    <text evidence="3">The sequence shown here is derived from an EMBL/GenBank/DDBJ whole genome shotgun (WGS) entry which is preliminary data.</text>
</comment>
<evidence type="ECO:0000313" key="4">
    <source>
        <dbReference type="Proteomes" id="UP001204151"/>
    </source>
</evidence>
<evidence type="ECO:0008006" key="5">
    <source>
        <dbReference type="Google" id="ProtNLM"/>
    </source>
</evidence>
<gene>
    <name evidence="3" type="ORF">NX784_22255</name>
</gene>
<protein>
    <recommendedName>
        <fullName evidence="5">YXWGXW repeat-containing protein</fullName>
    </recommendedName>
</protein>
<evidence type="ECO:0000256" key="1">
    <source>
        <dbReference type="SAM" id="MobiDB-lite"/>
    </source>
</evidence>
<keyword evidence="4" id="KW-1185">Reference proteome</keyword>
<dbReference type="InterPro" id="IPR028974">
    <property type="entry name" value="TSP_type-3_rpt"/>
</dbReference>
<dbReference type="SUPFAM" id="SSF103647">
    <property type="entry name" value="TSP type-3 repeat"/>
    <property type="match status" value="1"/>
</dbReference>
<dbReference type="Proteomes" id="UP001204151">
    <property type="component" value="Unassembled WGS sequence"/>
</dbReference>
<accession>A0ABT1ZWL1</accession>
<organism evidence="3 4">
    <name type="scientific">Massilia pinisoli</name>
    <dbReference type="NCBI Taxonomy" id="1772194"/>
    <lineage>
        <taxon>Bacteria</taxon>
        <taxon>Pseudomonadati</taxon>
        <taxon>Pseudomonadota</taxon>
        <taxon>Betaproteobacteria</taxon>
        <taxon>Burkholderiales</taxon>
        <taxon>Oxalobacteraceae</taxon>
        <taxon>Telluria group</taxon>
        <taxon>Massilia</taxon>
    </lineage>
</organism>
<proteinExistence type="predicted"/>
<keyword evidence="2" id="KW-0732">Signal</keyword>
<name>A0ABT1ZWL1_9BURK</name>
<evidence type="ECO:0000256" key="2">
    <source>
        <dbReference type="SAM" id="SignalP"/>
    </source>
</evidence>
<feature type="region of interest" description="Disordered" evidence="1">
    <location>
        <begin position="126"/>
        <end position="184"/>
    </location>
</feature>
<feature type="signal peptide" evidence="2">
    <location>
        <begin position="1"/>
        <end position="22"/>
    </location>
</feature>
<dbReference type="InterPro" id="IPR024447">
    <property type="entry name" value="YXWGXW_rpt"/>
</dbReference>
<dbReference type="RefSeq" id="WP_258818879.1">
    <property type="nucleotide sequence ID" value="NZ_JANUGW010000020.1"/>
</dbReference>
<dbReference type="EMBL" id="JANUGW010000020">
    <property type="protein sequence ID" value="MCS0584317.1"/>
    <property type="molecule type" value="Genomic_DNA"/>
</dbReference>
<sequence length="184" mass="21866">MKHLALAALIALGAAAPLPSMAYSNVSVVIRTAPPAPLYERVPSPRYGYVWAPGHWEWDGYRHVWAPGYWMAERPGFVYRAPAWYQGNGGWYLQPAAWTPYGPARYERQYERDGYRERQYERGGYGERPYYRDRDRDGIPDRYEHGHRRWDEDRDGIPNRYDRDRDGDGVPNRWDRRPDNPYRR</sequence>
<reference evidence="3 4" key="1">
    <citation type="submission" date="2022-08" db="EMBL/GenBank/DDBJ databases">
        <title>Reclassification of Massilia species as members of the genera Telluria, Duganella, Pseudoduganella, Mokoshia gen. nov. and Zemynaea gen. nov. using orthogonal and non-orthogonal genome-based approaches.</title>
        <authorList>
            <person name="Bowman J.P."/>
        </authorList>
    </citation>
    <scope>NUCLEOTIDE SEQUENCE [LARGE SCALE GENOMIC DNA]</scope>
    <source>
        <strain evidence="3 4">JCM 31316</strain>
    </source>
</reference>
<dbReference type="Gene3D" id="4.10.1080.10">
    <property type="entry name" value="TSP type-3 repeat"/>
    <property type="match status" value="1"/>
</dbReference>
<feature type="chain" id="PRO_5045172799" description="YXWGXW repeat-containing protein" evidence="2">
    <location>
        <begin position="23"/>
        <end position="184"/>
    </location>
</feature>